<name>A0A8J8T0H6_HALGN</name>
<evidence type="ECO:0000313" key="3">
    <source>
        <dbReference type="EMBL" id="TNV77672.1"/>
    </source>
</evidence>
<dbReference type="InterPro" id="IPR043129">
    <property type="entry name" value="ATPase_NBD"/>
</dbReference>
<dbReference type="PANTHER" id="PTHR11937">
    <property type="entry name" value="ACTIN"/>
    <property type="match status" value="1"/>
</dbReference>
<gene>
    <name evidence="3" type="ORF">FGO68_gene14408</name>
</gene>
<evidence type="ECO:0008006" key="5">
    <source>
        <dbReference type="Google" id="ProtNLM"/>
    </source>
</evidence>
<dbReference type="AlphaFoldDB" id="A0A8J8T0H6"/>
<organism evidence="3 4">
    <name type="scientific">Halteria grandinella</name>
    <dbReference type="NCBI Taxonomy" id="5974"/>
    <lineage>
        <taxon>Eukaryota</taxon>
        <taxon>Sar</taxon>
        <taxon>Alveolata</taxon>
        <taxon>Ciliophora</taxon>
        <taxon>Intramacronucleata</taxon>
        <taxon>Spirotrichea</taxon>
        <taxon>Stichotrichia</taxon>
        <taxon>Sporadotrichida</taxon>
        <taxon>Halteriidae</taxon>
        <taxon>Halteria</taxon>
    </lineage>
</organism>
<dbReference type="InterPro" id="IPR004000">
    <property type="entry name" value="Actin"/>
</dbReference>
<proteinExistence type="inferred from homology"/>
<dbReference type="Gene3D" id="3.30.420.40">
    <property type="match status" value="2"/>
</dbReference>
<evidence type="ECO:0000313" key="4">
    <source>
        <dbReference type="Proteomes" id="UP000785679"/>
    </source>
</evidence>
<dbReference type="Pfam" id="PF00022">
    <property type="entry name" value="Actin"/>
    <property type="match status" value="1"/>
</dbReference>
<comment type="similarity">
    <text evidence="2">Belongs to the actin family.</text>
</comment>
<sequence>MEEEVTTVVIDNGSGMIKAGFAGDEAPRSVFPTMVGRPKMPGIMVGLDQKDVYVGEEVQQKRNILRVSQPIEHGQVKNWDDMEKVLHHTLYSELRVTPEEHPVLLTEAPLNPKENREKLAQIMFEVFNVPCLYVAVQGLLALLATGKTSGVVLDSGDSVTHTIPIFDGYAIPHAIQTFKMAGRDLTQHLKSLLNQRGYNFTTVADMEIVRNIKEQVCYVVDDYAQALREAEQTHSSCEINYELPDGRKIVIGSERFRAAESLFNPDYAGQVGDGVHQNIVDAIGKCEADIRKDLFQNILLAGGSTLFEGFRERVYTEVQKIAPGGAKAKVLAPSERKYSVWLGGSVVASLSTFQHMWINKQEYDETGPQIIHRKCF</sequence>
<dbReference type="FunFam" id="3.30.420.40:FF:000291">
    <property type="entry name" value="Actin, alpha skeletal muscle"/>
    <property type="match status" value="1"/>
</dbReference>
<dbReference type="Proteomes" id="UP000785679">
    <property type="component" value="Unassembled WGS sequence"/>
</dbReference>
<dbReference type="SMART" id="SM00268">
    <property type="entry name" value="ACTIN"/>
    <property type="match status" value="1"/>
</dbReference>
<dbReference type="Gene3D" id="3.90.640.10">
    <property type="entry name" value="Actin, Chain A, domain 4"/>
    <property type="match status" value="1"/>
</dbReference>
<reference evidence="3" key="1">
    <citation type="submission" date="2019-06" db="EMBL/GenBank/DDBJ databases">
        <authorList>
            <person name="Zheng W."/>
        </authorList>
    </citation>
    <scope>NUCLEOTIDE SEQUENCE</scope>
    <source>
        <strain evidence="3">QDHG01</strain>
    </source>
</reference>
<evidence type="ECO:0000256" key="1">
    <source>
        <dbReference type="ARBA" id="ARBA00049360"/>
    </source>
</evidence>
<dbReference type="FunFam" id="3.90.640.10:FF:000007">
    <property type="entry name" value="Actin like 7B"/>
    <property type="match status" value="1"/>
</dbReference>
<dbReference type="PROSITE" id="PS01132">
    <property type="entry name" value="ACTINS_ACT_LIKE"/>
    <property type="match status" value="1"/>
</dbReference>
<dbReference type="EMBL" id="RRYP01011519">
    <property type="protein sequence ID" value="TNV77672.1"/>
    <property type="molecule type" value="Genomic_DNA"/>
</dbReference>
<dbReference type="OrthoDB" id="286570at2759"/>
<comment type="catalytic activity">
    <reaction evidence="1">
        <text>ATP + H2O = ADP + phosphate + H(+)</text>
        <dbReference type="Rhea" id="RHEA:13065"/>
        <dbReference type="ChEBI" id="CHEBI:15377"/>
        <dbReference type="ChEBI" id="CHEBI:15378"/>
        <dbReference type="ChEBI" id="CHEBI:30616"/>
        <dbReference type="ChEBI" id="CHEBI:43474"/>
        <dbReference type="ChEBI" id="CHEBI:456216"/>
    </reaction>
</comment>
<protein>
    <recommendedName>
        <fullName evidence="5">Actin</fullName>
    </recommendedName>
</protein>
<comment type="caution">
    <text evidence="3">The sequence shown here is derived from an EMBL/GenBank/DDBJ whole genome shotgun (WGS) entry which is preliminary data.</text>
</comment>
<accession>A0A8J8T0H6</accession>
<evidence type="ECO:0000256" key="2">
    <source>
        <dbReference type="RuleBase" id="RU000487"/>
    </source>
</evidence>
<dbReference type="PRINTS" id="PR00190">
    <property type="entry name" value="ACTIN"/>
</dbReference>
<dbReference type="InterPro" id="IPR020902">
    <property type="entry name" value="Actin/actin-like_CS"/>
</dbReference>
<dbReference type="SUPFAM" id="SSF53067">
    <property type="entry name" value="Actin-like ATPase domain"/>
    <property type="match status" value="2"/>
</dbReference>
<keyword evidence="4" id="KW-1185">Reference proteome</keyword>